<evidence type="ECO:0000313" key="1">
    <source>
        <dbReference type="EMBL" id="BBE17571.1"/>
    </source>
</evidence>
<organism evidence="1 2">
    <name type="scientific">Aquipluma nitroreducens</name>
    <dbReference type="NCBI Taxonomy" id="2010828"/>
    <lineage>
        <taxon>Bacteria</taxon>
        <taxon>Pseudomonadati</taxon>
        <taxon>Bacteroidota</taxon>
        <taxon>Bacteroidia</taxon>
        <taxon>Marinilabiliales</taxon>
        <taxon>Prolixibacteraceae</taxon>
        <taxon>Aquipluma</taxon>
    </lineage>
</organism>
<dbReference type="AlphaFoldDB" id="A0A5K7S7M4"/>
<reference evidence="1" key="1">
    <citation type="journal article" date="2020" name="Int. J. Syst. Evol. Microbiol.">
        <title>Aquipluma nitroreducens gen. nov. sp. nov., a novel facultatively anaerobic bacterium isolated from a freshwater lake.</title>
        <authorList>
            <person name="Watanabe M."/>
            <person name="Kojima H."/>
            <person name="Fukui M."/>
        </authorList>
    </citation>
    <scope>NUCLEOTIDE SEQUENCE</scope>
    <source>
        <strain evidence="1">MeG22</strain>
    </source>
</reference>
<dbReference type="EMBL" id="AP018694">
    <property type="protein sequence ID" value="BBE17571.1"/>
    <property type="molecule type" value="Genomic_DNA"/>
</dbReference>
<evidence type="ECO:0000313" key="2">
    <source>
        <dbReference type="Proteomes" id="UP001193389"/>
    </source>
</evidence>
<name>A0A5K7S7M4_9BACT</name>
<dbReference type="KEGG" id="anf:AQPE_1727"/>
<sequence>MEAIVFVKNYMDYLDEISQVIKPELQPILDELKEIDPHDLVRPDSWFQSESEARGFVWSMFVKRTKEDSKIQSF</sequence>
<protein>
    <submittedName>
        <fullName evidence="1">Uncharacterized protein</fullName>
    </submittedName>
</protein>
<dbReference type="RefSeq" id="WP_318350554.1">
    <property type="nucleotide sequence ID" value="NZ_AP018694.1"/>
</dbReference>
<gene>
    <name evidence="1" type="ORF">AQPE_1727</name>
</gene>
<proteinExistence type="predicted"/>
<keyword evidence="2" id="KW-1185">Reference proteome</keyword>
<dbReference type="Proteomes" id="UP001193389">
    <property type="component" value="Chromosome"/>
</dbReference>
<accession>A0A5K7S7M4</accession>